<keyword evidence="4" id="KW-1185">Reference proteome</keyword>
<dbReference type="SUPFAM" id="SSF110087">
    <property type="entry name" value="DR1885-like metal-binding protein"/>
    <property type="match status" value="1"/>
</dbReference>
<evidence type="ECO:0000313" key="4">
    <source>
        <dbReference type="Proteomes" id="UP001183222"/>
    </source>
</evidence>
<proteinExistence type="predicted"/>
<feature type="chain" id="PRO_5045410563" evidence="2">
    <location>
        <begin position="22"/>
        <end position="207"/>
    </location>
</feature>
<dbReference type="PROSITE" id="PS51257">
    <property type="entry name" value="PROKAR_LIPOPROTEIN"/>
    <property type="match status" value="1"/>
</dbReference>
<dbReference type="InterPro" id="IPR007410">
    <property type="entry name" value="LpqE-like"/>
</dbReference>
<feature type="compositionally biased region" description="Basic and acidic residues" evidence="1">
    <location>
        <begin position="194"/>
        <end position="207"/>
    </location>
</feature>
<dbReference type="Proteomes" id="UP001183222">
    <property type="component" value="Unassembled WGS sequence"/>
</dbReference>
<organism evidence="3 4">
    <name type="scientific">Blastococcus goldschmidtiae</name>
    <dbReference type="NCBI Taxonomy" id="3075546"/>
    <lineage>
        <taxon>Bacteria</taxon>
        <taxon>Bacillati</taxon>
        <taxon>Actinomycetota</taxon>
        <taxon>Actinomycetes</taxon>
        <taxon>Geodermatophilales</taxon>
        <taxon>Geodermatophilaceae</taxon>
        <taxon>Blastococcus</taxon>
    </lineage>
</organism>
<sequence>MTRALRAAIVGVALFSPIALSACSAGQVTQTATQQRDQVGAMAEVGDITLRQVQLAFPRSASYEAGDDAELTMAVVNTGDEPDTLVSVEGEGFDEAEISGGSGASGADSGEIELAPDETVFVGPDEDASVTLTDLADPLTVAQSLTLVLTFENAGEVTVRTTIATPDSEEERGEAFDFHHSEEEGGEGAEGAEDIARERESAIGDED</sequence>
<dbReference type="RefSeq" id="WP_311344665.1">
    <property type="nucleotide sequence ID" value="NZ_JAVREI010000003.1"/>
</dbReference>
<name>A0ABU2K6P3_9ACTN</name>
<evidence type="ECO:0000256" key="2">
    <source>
        <dbReference type="SAM" id="SignalP"/>
    </source>
</evidence>
<dbReference type="Gene3D" id="2.60.40.1890">
    <property type="entry name" value="PCu(A)C copper chaperone"/>
    <property type="match status" value="1"/>
</dbReference>
<accession>A0ABU2K6P3</accession>
<dbReference type="EMBL" id="JAVREI010000003">
    <property type="protein sequence ID" value="MDT0275848.1"/>
    <property type="molecule type" value="Genomic_DNA"/>
</dbReference>
<gene>
    <name evidence="3" type="ORF">RM425_08025</name>
</gene>
<evidence type="ECO:0000313" key="3">
    <source>
        <dbReference type="EMBL" id="MDT0275848.1"/>
    </source>
</evidence>
<reference evidence="4" key="1">
    <citation type="submission" date="2023-07" db="EMBL/GenBank/DDBJ databases">
        <title>30 novel species of actinomycetes from the DSMZ collection.</title>
        <authorList>
            <person name="Nouioui I."/>
        </authorList>
    </citation>
    <scope>NUCLEOTIDE SEQUENCE [LARGE SCALE GENOMIC DNA]</scope>
    <source>
        <strain evidence="4">DSM 46792</strain>
    </source>
</reference>
<feature type="compositionally biased region" description="Acidic residues" evidence="1">
    <location>
        <begin position="184"/>
        <end position="193"/>
    </location>
</feature>
<comment type="caution">
    <text evidence="3">The sequence shown here is derived from an EMBL/GenBank/DDBJ whole genome shotgun (WGS) entry which is preliminary data.</text>
</comment>
<keyword evidence="2" id="KW-0732">Signal</keyword>
<feature type="compositionally biased region" description="Basic and acidic residues" evidence="1">
    <location>
        <begin position="173"/>
        <end position="183"/>
    </location>
</feature>
<evidence type="ECO:0000256" key="1">
    <source>
        <dbReference type="SAM" id="MobiDB-lite"/>
    </source>
</evidence>
<dbReference type="InterPro" id="IPR036182">
    <property type="entry name" value="PCuAC_sf"/>
</dbReference>
<protein>
    <submittedName>
        <fullName evidence="3">Copper chaperone PCu(A)C</fullName>
    </submittedName>
</protein>
<feature type="region of interest" description="Disordered" evidence="1">
    <location>
        <begin position="164"/>
        <end position="207"/>
    </location>
</feature>
<dbReference type="Pfam" id="PF04314">
    <property type="entry name" value="PCuAC"/>
    <property type="match status" value="1"/>
</dbReference>
<feature type="signal peptide" evidence="2">
    <location>
        <begin position="1"/>
        <end position="21"/>
    </location>
</feature>